<gene>
    <name evidence="9" type="ORF">HPB48_001907</name>
</gene>
<evidence type="ECO:0000256" key="6">
    <source>
        <dbReference type="ARBA" id="ARBA00023136"/>
    </source>
</evidence>
<dbReference type="Gene3D" id="3.40.50.300">
    <property type="entry name" value="P-loop containing nucleotide triphosphate hydrolases"/>
    <property type="match status" value="2"/>
</dbReference>
<dbReference type="GO" id="GO:0005524">
    <property type="term" value="F:ATP binding"/>
    <property type="evidence" value="ECO:0007669"/>
    <property type="project" value="UniProtKB-KW"/>
</dbReference>
<evidence type="ECO:0000256" key="3">
    <source>
        <dbReference type="ARBA" id="ARBA00022741"/>
    </source>
</evidence>
<dbReference type="InterPro" id="IPR027417">
    <property type="entry name" value="P-loop_NTPase"/>
</dbReference>
<feature type="transmembrane region" description="Helical" evidence="7">
    <location>
        <begin position="1169"/>
        <end position="1192"/>
    </location>
</feature>
<dbReference type="InterPro" id="IPR003593">
    <property type="entry name" value="AAA+_ATPase"/>
</dbReference>
<keyword evidence="5 7" id="KW-1133">Transmembrane helix</keyword>
<name>A0A9J6FV53_HAELO</name>
<feature type="transmembrane region" description="Helical" evidence="7">
    <location>
        <begin position="1141"/>
        <end position="1163"/>
    </location>
</feature>
<evidence type="ECO:0000256" key="2">
    <source>
        <dbReference type="ARBA" id="ARBA00022692"/>
    </source>
</evidence>
<keyword evidence="3" id="KW-0547">Nucleotide-binding</keyword>
<dbReference type="GO" id="GO:0016887">
    <property type="term" value="F:ATP hydrolysis activity"/>
    <property type="evidence" value="ECO:0007669"/>
    <property type="project" value="InterPro"/>
</dbReference>
<dbReference type="InterPro" id="IPR013525">
    <property type="entry name" value="ABC2_TM"/>
</dbReference>
<protein>
    <recommendedName>
        <fullName evidence="8">ABC transporter domain-containing protein</fullName>
    </recommendedName>
</protein>
<organism evidence="9 10">
    <name type="scientific">Haemaphysalis longicornis</name>
    <name type="common">Bush tick</name>
    <dbReference type="NCBI Taxonomy" id="44386"/>
    <lineage>
        <taxon>Eukaryota</taxon>
        <taxon>Metazoa</taxon>
        <taxon>Ecdysozoa</taxon>
        <taxon>Arthropoda</taxon>
        <taxon>Chelicerata</taxon>
        <taxon>Arachnida</taxon>
        <taxon>Acari</taxon>
        <taxon>Parasitiformes</taxon>
        <taxon>Ixodida</taxon>
        <taxon>Ixodoidea</taxon>
        <taxon>Ixodidae</taxon>
        <taxon>Haemaphysalinae</taxon>
        <taxon>Haemaphysalis</taxon>
    </lineage>
</organism>
<feature type="transmembrane region" description="Helical" evidence="7">
    <location>
        <begin position="440"/>
        <end position="460"/>
    </location>
</feature>
<feature type="domain" description="ABC transporter" evidence="8">
    <location>
        <begin position="475"/>
        <end position="704"/>
    </location>
</feature>
<dbReference type="OrthoDB" id="6490951at2759"/>
<feature type="transmembrane region" description="Helical" evidence="7">
    <location>
        <begin position="1301"/>
        <end position="1322"/>
    </location>
</feature>
<dbReference type="SUPFAM" id="SSF52540">
    <property type="entry name" value="P-loop containing nucleoside triphosphate hydrolases"/>
    <property type="match status" value="2"/>
</dbReference>
<feature type="domain" description="ABC transporter" evidence="8">
    <location>
        <begin position="1308"/>
        <end position="1555"/>
    </location>
</feature>
<dbReference type="InterPro" id="IPR003439">
    <property type="entry name" value="ABC_transporter-like_ATP-bd"/>
</dbReference>
<dbReference type="PANTHER" id="PTHR19229:SF250">
    <property type="entry name" value="ABC TRANSPORTER DOMAIN-CONTAINING PROTEIN-RELATED"/>
    <property type="match status" value="1"/>
</dbReference>
<dbReference type="GO" id="GO:0005319">
    <property type="term" value="F:lipid transporter activity"/>
    <property type="evidence" value="ECO:0007669"/>
    <property type="project" value="TreeGrafter"/>
</dbReference>
<dbReference type="Proteomes" id="UP000821853">
    <property type="component" value="Chromosome 3"/>
</dbReference>
<dbReference type="PROSITE" id="PS50893">
    <property type="entry name" value="ABC_TRANSPORTER_2"/>
    <property type="match status" value="2"/>
</dbReference>
<feature type="transmembrane region" description="Helical" evidence="7">
    <location>
        <begin position="320"/>
        <end position="342"/>
    </location>
</feature>
<feature type="transmembrane region" description="Helical" evidence="7">
    <location>
        <begin position="870"/>
        <end position="891"/>
    </location>
</feature>
<dbReference type="GO" id="GO:0140359">
    <property type="term" value="F:ABC-type transporter activity"/>
    <property type="evidence" value="ECO:0007669"/>
    <property type="project" value="InterPro"/>
</dbReference>
<feature type="transmembrane region" description="Helical" evidence="7">
    <location>
        <begin position="1067"/>
        <end position="1086"/>
    </location>
</feature>
<comment type="subcellular location">
    <subcellularLocation>
        <location evidence="1">Membrane</location>
        <topology evidence="1">Multi-pass membrane protein</topology>
    </subcellularLocation>
</comment>
<reference evidence="9 10" key="1">
    <citation type="journal article" date="2020" name="Cell">
        <title>Large-Scale Comparative Analyses of Tick Genomes Elucidate Their Genetic Diversity and Vector Capacities.</title>
        <authorList>
            <consortium name="Tick Genome and Microbiome Consortium (TIGMIC)"/>
            <person name="Jia N."/>
            <person name="Wang J."/>
            <person name="Shi W."/>
            <person name="Du L."/>
            <person name="Sun Y."/>
            <person name="Zhan W."/>
            <person name="Jiang J.F."/>
            <person name="Wang Q."/>
            <person name="Zhang B."/>
            <person name="Ji P."/>
            <person name="Bell-Sakyi L."/>
            <person name="Cui X.M."/>
            <person name="Yuan T.T."/>
            <person name="Jiang B.G."/>
            <person name="Yang W.F."/>
            <person name="Lam T.T."/>
            <person name="Chang Q.C."/>
            <person name="Ding S.J."/>
            <person name="Wang X.J."/>
            <person name="Zhu J.G."/>
            <person name="Ruan X.D."/>
            <person name="Zhao L."/>
            <person name="Wei J.T."/>
            <person name="Ye R.Z."/>
            <person name="Que T.C."/>
            <person name="Du C.H."/>
            <person name="Zhou Y.H."/>
            <person name="Cheng J.X."/>
            <person name="Dai P.F."/>
            <person name="Guo W.B."/>
            <person name="Han X.H."/>
            <person name="Huang E.J."/>
            <person name="Li L.F."/>
            <person name="Wei W."/>
            <person name="Gao Y.C."/>
            <person name="Liu J.Z."/>
            <person name="Shao H.Z."/>
            <person name="Wang X."/>
            <person name="Wang C.C."/>
            <person name="Yang T.C."/>
            <person name="Huo Q.B."/>
            <person name="Li W."/>
            <person name="Chen H.Y."/>
            <person name="Chen S.E."/>
            <person name="Zhou L.G."/>
            <person name="Ni X.B."/>
            <person name="Tian J.H."/>
            <person name="Sheng Y."/>
            <person name="Liu T."/>
            <person name="Pan Y.S."/>
            <person name="Xia L.Y."/>
            <person name="Li J."/>
            <person name="Zhao F."/>
            <person name="Cao W.C."/>
        </authorList>
    </citation>
    <scope>NUCLEOTIDE SEQUENCE [LARGE SCALE GENOMIC DNA]</scope>
    <source>
        <strain evidence="9">HaeL-2018</strain>
    </source>
</reference>
<dbReference type="SMART" id="SM00382">
    <property type="entry name" value="AAA"/>
    <property type="match status" value="2"/>
</dbReference>
<feature type="transmembrane region" description="Helical" evidence="7">
    <location>
        <begin position="395"/>
        <end position="419"/>
    </location>
</feature>
<proteinExistence type="predicted"/>
<keyword evidence="10" id="KW-1185">Reference proteome</keyword>
<dbReference type="EMBL" id="JABSTR010000005">
    <property type="protein sequence ID" value="KAH9370030.1"/>
    <property type="molecule type" value="Genomic_DNA"/>
</dbReference>
<comment type="caution">
    <text evidence="9">The sequence shown here is derived from an EMBL/GenBank/DDBJ whole genome shotgun (WGS) entry which is preliminary data.</text>
</comment>
<dbReference type="Pfam" id="PF12698">
    <property type="entry name" value="ABC2_membrane_3"/>
    <property type="match status" value="2"/>
</dbReference>
<keyword evidence="2 7" id="KW-0812">Transmembrane</keyword>
<evidence type="ECO:0000256" key="4">
    <source>
        <dbReference type="ARBA" id="ARBA00022840"/>
    </source>
</evidence>
<dbReference type="InterPro" id="IPR026082">
    <property type="entry name" value="ABCA"/>
</dbReference>
<evidence type="ECO:0000256" key="7">
    <source>
        <dbReference type="SAM" id="Phobius"/>
    </source>
</evidence>
<evidence type="ECO:0000313" key="10">
    <source>
        <dbReference type="Proteomes" id="UP000821853"/>
    </source>
</evidence>
<evidence type="ECO:0000313" key="9">
    <source>
        <dbReference type="EMBL" id="KAH9370030.1"/>
    </source>
</evidence>
<feature type="transmembrane region" description="Helical" evidence="7">
    <location>
        <begin position="1112"/>
        <end position="1134"/>
    </location>
</feature>
<feature type="transmembrane region" description="Helical" evidence="7">
    <location>
        <begin position="354"/>
        <end position="375"/>
    </location>
</feature>
<feature type="transmembrane region" description="Helical" evidence="7">
    <location>
        <begin position="238"/>
        <end position="261"/>
    </location>
</feature>
<keyword evidence="6 7" id="KW-0472">Membrane</keyword>
<dbReference type="VEuPathDB" id="VectorBase:HLOH_052662"/>
<evidence type="ECO:0000256" key="1">
    <source>
        <dbReference type="ARBA" id="ARBA00004141"/>
    </source>
</evidence>
<feature type="transmembrane region" description="Helical" evidence="7">
    <location>
        <begin position="281"/>
        <end position="308"/>
    </location>
</feature>
<keyword evidence="4" id="KW-0067">ATP-binding</keyword>
<dbReference type="GO" id="GO:0016020">
    <property type="term" value="C:membrane"/>
    <property type="evidence" value="ECO:0007669"/>
    <property type="project" value="UniProtKB-SubCell"/>
</dbReference>
<evidence type="ECO:0000256" key="5">
    <source>
        <dbReference type="ARBA" id="ARBA00022989"/>
    </source>
</evidence>
<accession>A0A9J6FV53</accession>
<evidence type="ECO:0000259" key="8">
    <source>
        <dbReference type="PROSITE" id="PS50893"/>
    </source>
</evidence>
<dbReference type="Pfam" id="PF00005">
    <property type="entry name" value="ABC_tran"/>
    <property type="match status" value="2"/>
</dbReference>
<feature type="transmembrane region" description="Helical" evidence="7">
    <location>
        <begin position="1213"/>
        <end position="1231"/>
    </location>
</feature>
<dbReference type="OMA" id="GLCPDYD"/>
<sequence>MGVLHQLCAIIWKDVYIQLFKRHYFFAAAQILIVLVAFLGIENDRPILPPVTCHKEPCLRLRQPHSYEERNLSAFRAPQLILYTPNTTHAQELINAAFPSQRTRTMGYADLDTMARMFFRLAPQPKKGPEQRIVALELMSFGPSRGNPNQSYPRKLDFSVSLYDSFSYLLKRHKYLRSFEPLPTPYTQRESVAYCQMALAHAHLAKLRSEYGYKERPYALSTHRVPDGPFPKDVKSGYFLTAIRAGLGYTMPFCLLVIRLVEENQSGMREKLRLFGLNSAVYWLGHFLASLAIGLIAVLFNVVVMLVVPNWTSDEPSHTYLSGMDVTVPLLSLLFFTIAYIVKAMLLSLFFRNAPAAVVFAMVIWTTGYLLPWYALDSPDGFATQYIMLGRMAKLATAALPCMGLHWCFRIIGCAVIAGDPYSLKNTGDEVLSLDNVTMFEIWVVMLFYAFALCILIWYFGNVLTWAYPPGEAAVTVSKLEYERKEKHILRDTNFKAYNGEILGIVAPNGSGKTSLCNILTGYALQNAGQVTVLGYDMALQTALARQHVAYVQQSDVLFSDLTVHEHLLFFGSLKDETRAVLDEQITRLRNMLKLEETMSTLCMNLNQSQRKILSLAAALVTCPKVLVMDEPMVKMHPATSNVAWEALTSLKSSMCIIATTANVYEVDTRADRLLFLGYAAHKCYGTTSFIQRRYGWGYSVRVVKSAQFRGRDVVSNIRETIPEAHVLQDHVNFASIGLGARPEYTAVAAVLNTLESQQKNLGIASFTISFVTMEDIFFRIILEMDAADVEFKKRMALGRKGVAGEDPTDYSMANLTVVTENQGGIVREEEKYESSIKIQEHVRALYDLRPQQPGLVQLFLAMITKRRHYTWQTLALPLLCWIVPTCILAVSVKFETTEGNHVAVRFSPDHLIYNLDVFDRSEPVFVSFDEASKAIAEGGYKYYVRSRNVDVSKIEMATFLEEERRNRAGRGTFVFGAQFTAQANDTTAVGKAVAWYEGDAFHSQSLSLNVLSTVLLRRVTNDSSARVRTVLRPVKKGNTFIISRHLENAKHAEELGDLLSSRLMKLLLLPAAISVVTASFVLFPIDDRVSRSQLMQFVSGTPTFIYWLSNYAWDLLMSLIGLLCLLFPVFFFFHNVQSAVGMAVLIYVSYIHSMLPFVYFYSLVTDSMITGFLMVNFLTCFLGIATTVGYQQYVIALDRDGEMISEEQSRDALLWLLYLFPPFSGSWALVKTLQLGVENAYCTHAVDPATIFDVCAFVRNSADDAAYMLTGLRYCCATYYRSNYTAVHTLSPGSFHRDGAITEIVVMLIEGVVCLLLLVLCEEARTQRWFSRPHPAGDLSALTSEHPDVKEERHHVDKGCGKSTLLGVLSGITAATGGDAYIGATSLRDVARWGKCIGLCPDYDSFLGQLTVRQTLMLYAHVRGVSGPDRVTLVDHIFSLLSLTSVADYTVDSCRASDRRKLAVAVAIVGMPPVLLMDDPATGLDVFAKRTIYKTVNHLRRLNKSAVLLVTTSLCDAVIMSDRMSIMVDGRLRCIGTLEELRATFCRGFVIRIKLKLDAYGKPAARTAVDSSVKAAFPTAVFSGQLARFVEYWVDRMPPWREVARILDDLKTRLQEFSDAVLLSEVTLEHVLLKTAKYQDAPIKTSVVSL</sequence>
<feature type="transmembrane region" description="Helical" evidence="7">
    <location>
        <begin position="23"/>
        <end position="41"/>
    </location>
</feature>
<dbReference type="PANTHER" id="PTHR19229">
    <property type="entry name" value="ATP-BINDING CASSETTE TRANSPORTER SUBFAMILY A ABCA"/>
    <property type="match status" value="1"/>
</dbReference>